<evidence type="ECO:0000259" key="1">
    <source>
        <dbReference type="PROSITE" id="PS51186"/>
    </source>
</evidence>
<dbReference type="InterPro" id="IPR016181">
    <property type="entry name" value="Acyl_CoA_acyltransferase"/>
</dbReference>
<gene>
    <name evidence="2" type="ORF">GCM10011482_19290</name>
</gene>
<protein>
    <recommendedName>
        <fullName evidence="1">N-acetyltransferase domain-containing protein</fullName>
    </recommendedName>
</protein>
<sequence>MKALFKKYTDLDYHTVCEFLIKLSKEDDKHINWNWARWEWMSFHPEFDTNLTEKIGLWFSDSELVGMTTYDHYFGEAFYAVKKGYEMLEREILQYAVDNFSDVNGLGIAVNQKDSHTLDLLKEYGFEKNDNNENILEKLFEENGFDYTLPVGIRIKELDVNQDLYKQHSVLWHGFENEGDLPLDQTTLDKQSRMLSAPSLNSYLHLVAVNEENDFVAYCGCWYHPQTDYAYVEPVCTIPNYRKKGLGKALVLEALKRSQSAGAEKAYVISDSPFYKNMGFMQHSNYSFYWKK</sequence>
<dbReference type="Gene3D" id="3.40.630.30">
    <property type="match status" value="1"/>
</dbReference>
<dbReference type="Proteomes" id="UP000622610">
    <property type="component" value="Unassembled WGS sequence"/>
</dbReference>
<reference evidence="2" key="1">
    <citation type="journal article" date="2014" name="Int. J. Syst. Evol. Microbiol.">
        <title>Complete genome sequence of Corynebacterium casei LMG S-19264T (=DSM 44701T), isolated from a smear-ripened cheese.</title>
        <authorList>
            <consortium name="US DOE Joint Genome Institute (JGI-PGF)"/>
            <person name="Walter F."/>
            <person name="Albersmeier A."/>
            <person name="Kalinowski J."/>
            <person name="Ruckert C."/>
        </authorList>
    </citation>
    <scope>NUCLEOTIDE SEQUENCE</scope>
    <source>
        <strain evidence="2">CCM 8433</strain>
    </source>
</reference>
<proteinExistence type="predicted"/>
<name>A0A917N4X9_9ENTE</name>
<dbReference type="SUPFAM" id="SSF55729">
    <property type="entry name" value="Acyl-CoA N-acyltransferases (Nat)"/>
    <property type="match status" value="1"/>
</dbReference>
<reference evidence="2" key="2">
    <citation type="submission" date="2020-09" db="EMBL/GenBank/DDBJ databases">
        <authorList>
            <person name="Sun Q."/>
            <person name="Sedlacek I."/>
        </authorList>
    </citation>
    <scope>NUCLEOTIDE SEQUENCE</scope>
    <source>
        <strain evidence="2">CCM 8433</strain>
    </source>
</reference>
<dbReference type="AlphaFoldDB" id="A0A917N4X9"/>
<dbReference type="GO" id="GO:0016747">
    <property type="term" value="F:acyltransferase activity, transferring groups other than amino-acyl groups"/>
    <property type="evidence" value="ECO:0007669"/>
    <property type="project" value="InterPro"/>
</dbReference>
<dbReference type="PROSITE" id="PS51186">
    <property type="entry name" value="GNAT"/>
    <property type="match status" value="1"/>
</dbReference>
<dbReference type="Pfam" id="PF00583">
    <property type="entry name" value="Acetyltransf_1"/>
    <property type="match status" value="1"/>
</dbReference>
<feature type="domain" description="N-acetyltransferase" evidence="1">
    <location>
        <begin position="153"/>
        <end position="292"/>
    </location>
</feature>
<keyword evidence="3" id="KW-1185">Reference proteome</keyword>
<organism evidence="2 3">
    <name type="scientific">Enterococcus alcedinis</name>
    <dbReference type="NCBI Taxonomy" id="1274384"/>
    <lineage>
        <taxon>Bacteria</taxon>
        <taxon>Bacillati</taxon>
        <taxon>Bacillota</taxon>
        <taxon>Bacilli</taxon>
        <taxon>Lactobacillales</taxon>
        <taxon>Enterococcaceae</taxon>
        <taxon>Enterococcus</taxon>
    </lineage>
</organism>
<dbReference type="RefSeq" id="WP_188368106.1">
    <property type="nucleotide sequence ID" value="NZ_BMDT01000009.1"/>
</dbReference>
<dbReference type="InterPro" id="IPR000182">
    <property type="entry name" value="GNAT_dom"/>
</dbReference>
<comment type="caution">
    <text evidence="2">The sequence shown here is derived from an EMBL/GenBank/DDBJ whole genome shotgun (WGS) entry which is preliminary data.</text>
</comment>
<evidence type="ECO:0000313" key="3">
    <source>
        <dbReference type="Proteomes" id="UP000622610"/>
    </source>
</evidence>
<evidence type="ECO:0000313" key="2">
    <source>
        <dbReference type="EMBL" id="GGI66275.1"/>
    </source>
</evidence>
<accession>A0A917N4X9</accession>
<dbReference type="CDD" id="cd04301">
    <property type="entry name" value="NAT_SF"/>
    <property type="match status" value="1"/>
</dbReference>
<dbReference type="EMBL" id="BMDT01000009">
    <property type="protein sequence ID" value="GGI66275.1"/>
    <property type="molecule type" value="Genomic_DNA"/>
</dbReference>